<sequence>MPIPGTHMKNHKALIMMLILVFSLSPCSVKRDFLGIFDIQHISGLNKVKITAGTVSICGLSADTSSVRTILSKADTKFKSKRFLFSLNAAYSFGEEKIDFNQYSGQTSGNSPPKYILFKRLKLDLA</sequence>
<dbReference type="Proteomes" id="UP000257030">
    <property type="component" value="Unassembled WGS sequence"/>
</dbReference>
<accession>A0A3D9D9F5</accession>
<dbReference type="AlphaFoldDB" id="A0A3D9D9F5"/>
<gene>
    <name evidence="1" type="ORF">DRF60_17085</name>
</gene>
<organism evidence="1 2">
    <name type="scientific">Chryseobacterium elymi</name>
    <dbReference type="NCBI Taxonomy" id="395936"/>
    <lineage>
        <taxon>Bacteria</taxon>
        <taxon>Pseudomonadati</taxon>
        <taxon>Bacteroidota</taxon>
        <taxon>Flavobacteriia</taxon>
        <taxon>Flavobacteriales</taxon>
        <taxon>Weeksellaceae</taxon>
        <taxon>Chryseobacterium group</taxon>
        <taxon>Chryseobacterium</taxon>
    </lineage>
</organism>
<name>A0A3D9D9F5_9FLAO</name>
<evidence type="ECO:0000313" key="1">
    <source>
        <dbReference type="EMBL" id="REC74597.1"/>
    </source>
</evidence>
<dbReference type="EMBL" id="QNUH01000019">
    <property type="protein sequence ID" value="REC74597.1"/>
    <property type="molecule type" value="Genomic_DNA"/>
</dbReference>
<comment type="caution">
    <text evidence="1">The sequence shown here is derived from an EMBL/GenBank/DDBJ whole genome shotgun (WGS) entry which is preliminary data.</text>
</comment>
<evidence type="ECO:0000313" key="2">
    <source>
        <dbReference type="Proteomes" id="UP000257030"/>
    </source>
</evidence>
<reference evidence="1 2" key="1">
    <citation type="journal article" date="2010" name="Syst. Appl. Microbiol.">
        <title>Four new species of Chryseobacterium from the rhizosphere of coastal sand dune plants, Chryseobacterium elymi sp. nov., Chryseobacterium hagamense sp. nov., Chryseobacterium lathyri sp. nov. and Chryseobacterium rhizosphaerae sp. nov.</title>
        <authorList>
            <person name="Cho S.H."/>
            <person name="Lee K.S."/>
            <person name="Shin D.S."/>
            <person name="Han J.H."/>
            <person name="Park K.S."/>
            <person name="Lee C.H."/>
            <person name="Park K.H."/>
            <person name="Kim S.B."/>
        </authorList>
    </citation>
    <scope>NUCLEOTIDE SEQUENCE [LARGE SCALE GENOMIC DNA]</scope>
    <source>
        <strain evidence="1 2">KCTC 22547</strain>
    </source>
</reference>
<proteinExistence type="predicted"/>
<protein>
    <submittedName>
        <fullName evidence="1">Uncharacterized protein</fullName>
    </submittedName>
</protein>
<keyword evidence="2" id="KW-1185">Reference proteome</keyword>